<sequence length="108" mass="12308">MTCVGLSSNLAEQQMHTELDIKAVIAHFGGRIELWRKMNRRGHKLSVKTIEKWGERDSIPTSRIVQLMDLALSMGKPLNLNKYVVQTVPKTVQELSPNTDNEQKHQDV</sequence>
<gene>
    <name evidence="1" type="ORF">UFOVP1086_17</name>
    <name evidence="2" type="ORF">UFOVP1440_17</name>
    <name evidence="3" type="ORF">UFOVP1533_17</name>
</gene>
<dbReference type="EMBL" id="LR798388">
    <property type="protein sequence ID" value="CAB5228227.1"/>
    <property type="molecule type" value="Genomic_DNA"/>
</dbReference>
<organism evidence="3">
    <name type="scientific">uncultured Caudovirales phage</name>
    <dbReference type="NCBI Taxonomy" id="2100421"/>
    <lineage>
        <taxon>Viruses</taxon>
        <taxon>Duplodnaviria</taxon>
        <taxon>Heunggongvirae</taxon>
        <taxon>Uroviricota</taxon>
        <taxon>Caudoviricetes</taxon>
        <taxon>Peduoviridae</taxon>
        <taxon>Maltschvirus</taxon>
        <taxon>Maltschvirus maltsch</taxon>
    </lineage>
</organism>
<dbReference type="EMBL" id="LR797027">
    <property type="protein sequence ID" value="CAB4182667.1"/>
    <property type="molecule type" value="Genomic_DNA"/>
</dbReference>
<evidence type="ECO:0000313" key="3">
    <source>
        <dbReference type="EMBL" id="CAB5228227.1"/>
    </source>
</evidence>
<evidence type="ECO:0000313" key="2">
    <source>
        <dbReference type="EMBL" id="CAB4212531.1"/>
    </source>
</evidence>
<dbReference type="EMBL" id="LR797384">
    <property type="protein sequence ID" value="CAB4212531.1"/>
    <property type="molecule type" value="Genomic_DNA"/>
</dbReference>
<proteinExistence type="predicted"/>
<name>A0A6J7XGD5_9CAUD</name>
<evidence type="ECO:0000313" key="1">
    <source>
        <dbReference type="EMBL" id="CAB4182667.1"/>
    </source>
</evidence>
<accession>A0A6J7XGD5</accession>
<protein>
    <submittedName>
        <fullName evidence="3">Uncharacterized protein</fullName>
    </submittedName>
</protein>
<reference evidence="3" key="1">
    <citation type="submission" date="2020-05" db="EMBL/GenBank/DDBJ databases">
        <authorList>
            <person name="Chiriac C."/>
            <person name="Salcher M."/>
            <person name="Ghai R."/>
            <person name="Kavagutti S V."/>
        </authorList>
    </citation>
    <scope>NUCLEOTIDE SEQUENCE</scope>
</reference>